<feature type="transmembrane region" description="Helical" evidence="5">
    <location>
        <begin position="167"/>
        <end position="191"/>
    </location>
</feature>
<dbReference type="InterPro" id="IPR035952">
    <property type="entry name" value="Rhomboid-like_sf"/>
</dbReference>
<name>A0A517RDP6_9PLAN</name>
<feature type="transmembrane region" description="Helical" evidence="5">
    <location>
        <begin position="110"/>
        <end position="130"/>
    </location>
</feature>
<dbReference type="PANTHER" id="PTHR43066">
    <property type="entry name" value="RHOMBOID-RELATED PROTEIN"/>
    <property type="match status" value="1"/>
</dbReference>
<feature type="transmembrane region" description="Helical" evidence="5">
    <location>
        <begin position="197"/>
        <end position="216"/>
    </location>
</feature>
<keyword evidence="2 5" id="KW-0812">Transmembrane</keyword>
<dbReference type="RefSeq" id="WP_145214469.1">
    <property type="nucleotide sequence ID" value="NZ_CP036269.1"/>
</dbReference>
<evidence type="ECO:0000256" key="1">
    <source>
        <dbReference type="ARBA" id="ARBA00004141"/>
    </source>
</evidence>
<feature type="transmembrane region" description="Helical" evidence="5">
    <location>
        <begin position="85"/>
        <end position="103"/>
    </location>
</feature>
<dbReference type="InterPro" id="IPR022764">
    <property type="entry name" value="Peptidase_S54_rhomboid_dom"/>
</dbReference>
<dbReference type="Pfam" id="PF01694">
    <property type="entry name" value="Rhomboid"/>
    <property type="match status" value="1"/>
</dbReference>
<feature type="domain" description="Peptidase S54 rhomboid" evidence="6">
    <location>
        <begin position="48"/>
        <end position="216"/>
    </location>
</feature>
<organism evidence="7 8">
    <name type="scientific">Gimesia alba</name>
    <dbReference type="NCBI Taxonomy" id="2527973"/>
    <lineage>
        <taxon>Bacteria</taxon>
        <taxon>Pseudomonadati</taxon>
        <taxon>Planctomycetota</taxon>
        <taxon>Planctomycetia</taxon>
        <taxon>Planctomycetales</taxon>
        <taxon>Planctomycetaceae</taxon>
        <taxon>Gimesia</taxon>
    </lineage>
</organism>
<feature type="transmembrane region" description="Helical" evidence="5">
    <location>
        <begin position="50"/>
        <end position="73"/>
    </location>
</feature>
<keyword evidence="8" id="KW-1185">Reference proteome</keyword>
<evidence type="ECO:0000259" key="6">
    <source>
        <dbReference type="Pfam" id="PF01694"/>
    </source>
</evidence>
<dbReference type="AlphaFoldDB" id="A0A517RDP6"/>
<dbReference type="KEGG" id="gaz:Pan241w_20790"/>
<keyword evidence="4 5" id="KW-0472">Membrane</keyword>
<dbReference type="EMBL" id="CP036269">
    <property type="protein sequence ID" value="QDT41999.1"/>
    <property type="molecule type" value="Genomic_DNA"/>
</dbReference>
<evidence type="ECO:0000256" key="2">
    <source>
        <dbReference type="ARBA" id="ARBA00022692"/>
    </source>
</evidence>
<dbReference type="Proteomes" id="UP000317171">
    <property type="component" value="Chromosome"/>
</dbReference>
<dbReference type="GO" id="GO:0004252">
    <property type="term" value="F:serine-type endopeptidase activity"/>
    <property type="evidence" value="ECO:0007669"/>
    <property type="project" value="InterPro"/>
</dbReference>
<dbReference type="SUPFAM" id="SSF144091">
    <property type="entry name" value="Rhomboid-like"/>
    <property type="match status" value="1"/>
</dbReference>
<evidence type="ECO:0000256" key="4">
    <source>
        <dbReference type="ARBA" id="ARBA00023136"/>
    </source>
</evidence>
<evidence type="ECO:0000256" key="5">
    <source>
        <dbReference type="SAM" id="Phobius"/>
    </source>
</evidence>
<accession>A0A517RDP6</accession>
<reference evidence="7 8" key="1">
    <citation type="submission" date="2019-02" db="EMBL/GenBank/DDBJ databases">
        <title>Deep-cultivation of Planctomycetes and their phenomic and genomic characterization uncovers novel biology.</title>
        <authorList>
            <person name="Wiegand S."/>
            <person name="Jogler M."/>
            <person name="Boedeker C."/>
            <person name="Pinto D."/>
            <person name="Vollmers J."/>
            <person name="Rivas-Marin E."/>
            <person name="Kohn T."/>
            <person name="Peeters S.H."/>
            <person name="Heuer A."/>
            <person name="Rast P."/>
            <person name="Oberbeckmann S."/>
            <person name="Bunk B."/>
            <person name="Jeske O."/>
            <person name="Meyerdierks A."/>
            <person name="Storesund J.E."/>
            <person name="Kallscheuer N."/>
            <person name="Luecker S."/>
            <person name="Lage O.M."/>
            <person name="Pohl T."/>
            <person name="Merkel B.J."/>
            <person name="Hornburger P."/>
            <person name="Mueller R.-W."/>
            <person name="Bruemmer F."/>
            <person name="Labrenz M."/>
            <person name="Spormann A.M."/>
            <person name="Op den Camp H."/>
            <person name="Overmann J."/>
            <person name="Amann R."/>
            <person name="Jetten M.S.M."/>
            <person name="Mascher T."/>
            <person name="Medema M.H."/>
            <person name="Devos D.P."/>
            <person name="Kaster A.-K."/>
            <person name="Ovreas L."/>
            <person name="Rohde M."/>
            <person name="Galperin M.Y."/>
            <person name="Jogler C."/>
        </authorList>
    </citation>
    <scope>NUCLEOTIDE SEQUENCE [LARGE SCALE GENOMIC DNA]</scope>
    <source>
        <strain evidence="7 8">Pan241w</strain>
    </source>
</reference>
<comment type="subcellular location">
    <subcellularLocation>
        <location evidence="1">Membrane</location>
        <topology evidence="1">Multi-pass membrane protein</topology>
    </subcellularLocation>
</comment>
<dbReference type="OrthoDB" id="9813074at2"/>
<feature type="transmembrane region" description="Helical" evidence="5">
    <location>
        <begin position="136"/>
        <end position="155"/>
    </location>
</feature>
<feature type="transmembrane region" description="Helical" evidence="5">
    <location>
        <begin position="20"/>
        <end position="38"/>
    </location>
</feature>
<dbReference type="Gene3D" id="1.20.1540.10">
    <property type="entry name" value="Rhomboid-like"/>
    <property type="match status" value="1"/>
</dbReference>
<keyword evidence="3 5" id="KW-1133">Transmembrane helix</keyword>
<protein>
    <submittedName>
        <fullName evidence="7">Rhomboid family protein</fullName>
    </submittedName>
</protein>
<gene>
    <name evidence="7" type="ORF">Pan241w_20790</name>
</gene>
<evidence type="ECO:0000256" key="3">
    <source>
        <dbReference type="ARBA" id="ARBA00022989"/>
    </source>
</evidence>
<proteinExistence type="predicted"/>
<dbReference type="GO" id="GO:0016020">
    <property type="term" value="C:membrane"/>
    <property type="evidence" value="ECO:0007669"/>
    <property type="project" value="UniProtKB-SubCell"/>
</dbReference>
<evidence type="ECO:0000313" key="7">
    <source>
        <dbReference type="EMBL" id="QDT41999.1"/>
    </source>
</evidence>
<sequence>MFFPIPMQLETPIRPGTVPAANLVLIGLNMLFYFLVPLESLMTGPGTRLITILTYGFAHGGLFHLLINMWYLWVVGNPVNRRIGNFYYAITYLGTIVVIGVLARCFGNSVLFGSSGAVFAVLATATLLLPAKRVEVHFLVLFPLTILLGLLRLPQYGLQWFIRWDRASIHVLLFSMLFLMLELMGFLIWLLRGQIHLTSFGHLIGFVCGITAVLLLPERITIPQQTVMS</sequence>
<evidence type="ECO:0000313" key="8">
    <source>
        <dbReference type="Proteomes" id="UP000317171"/>
    </source>
</evidence>